<dbReference type="Pfam" id="PF08241">
    <property type="entry name" value="Methyltransf_11"/>
    <property type="match status" value="1"/>
</dbReference>
<gene>
    <name evidence="5" type="ORF">J2Z32_003148</name>
</gene>
<dbReference type="Gene3D" id="3.40.50.150">
    <property type="entry name" value="Vaccinia Virus protein VP39"/>
    <property type="match status" value="1"/>
</dbReference>
<evidence type="ECO:0000313" key="6">
    <source>
        <dbReference type="Proteomes" id="UP001519272"/>
    </source>
</evidence>
<dbReference type="CDD" id="cd02440">
    <property type="entry name" value="AdoMet_MTases"/>
    <property type="match status" value="1"/>
</dbReference>
<evidence type="ECO:0000256" key="1">
    <source>
        <dbReference type="ARBA" id="ARBA00022603"/>
    </source>
</evidence>
<protein>
    <submittedName>
        <fullName evidence="5">Cyclopropane fatty-acyl-phospholipid synthase-like methyltransferase</fullName>
    </submittedName>
</protein>
<dbReference type="SUPFAM" id="SSF53335">
    <property type="entry name" value="S-adenosyl-L-methionine-dependent methyltransferases"/>
    <property type="match status" value="1"/>
</dbReference>
<dbReference type="Proteomes" id="UP001519272">
    <property type="component" value="Unassembled WGS sequence"/>
</dbReference>
<evidence type="ECO:0000313" key="5">
    <source>
        <dbReference type="EMBL" id="MBP1906486.1"/>
    </source>
</evidence>
<dbReference type="PANTHER" id="PTHR43464:SF19">
    <property type="entry name" value="UBIQUINONE BIOSYNTHESIS O-METHYLTRANSFERASE, MITOCHONDRIAL"/>
    <property type="match status" value="1"/>
</dbReference>
<evidence type="ECO:0000256" key="3">
    <source>
        <dbReference type="ARBA" id="ARBA00022691"/>
    </source>
</evidence>
<accession>A0ABS4FV77</accession>
<keyword evidence="3" id="KW-0949">S-adenosyl-L-methionine</keyword>
<evidence type="ECO:0000259" key="4">
    <source>
        <dbReference type="Pfam" id="PF08241"/>
    </source>
</evidence>
<comment type="caution">
    <text evidence="5">The sequence shown here is derived from an EMBL/GenBank/DDBJ whole genome shotgun (WGS) entry which is preliminary data.</text>
</comment>
<reference evidence="5 6" key="1">
    <citation type="submission" date="2021-03" db="EMBL/GenBank/DDBJ databases">
        <title>Genomic Encyclopedia of Type Strains, Phase IV (KMG-IV): sequencing the most valuable type-strain genomes for metagenomic binning, comparative biology and taxonomic classification.</title>
        <authorList>
            <person name="Goeker M."/>
        </authorList>
    </citation>
    <scope>NUCLEOTIDE SEQUENCE [LARGE SCALE GENOMIC DNA]</scope>
    <source>
        <strain evidence="5 6">DSM 14349</strain>
    </source>
</reference>
<keyword evidence="1" id="KW-0489">Methyltransferase</keyword>
<dbReference type="InterPro" id="IPR029063">
    <property type="entry name" value="SAM-dependent_MTases_sf"/>
</dbReference>
<keyword evidence="6" id="KW-1185">Reference proteome</keyword>
<feature type="domain" description="Methyltransferase type 11" evidence="4">
    <location>
        <begin position="45"/>
        <end position="143"/>
    </location>
</feature>
<organism evidence="5 6">
    <name type="scientific">Paenibacillus turicensis</name>
    <dbReference type="NCBI Taxonomy" id="160487"/>
    <lineage>
        <taxon>Bacteria</taxon>
        <taxon>Bacillati</taxon>
        <taxon>Bacillota</taxon>
        <taxon>Bacilli</taxon>
        <taxon>Bacillales</taxon>
        <taxon>Paenibacillaceae</taxon>
        <taxon>Paenibacillus</taxon>
    </lineage>
</organism>
<dbReference type="PANTHER" id="PTHR43464">
    <property type="entry name" value="METHYLTRANSFERASE"/>
    <property type="match status" value="1"/>
</dbReference>
<evidence type="ECO:0000256" key="2">
    <source>
        <dbReference type="ARBA" id="ARBA00022679"/>
    </source>
</evidence>
<dbReference type="RefSeq" id="WP_210090088.1">
    <property type="nucleotide sequence ID" value="NZ_JAGGKG010000016.1"/>
</dbReference>
<dbReference type="EMBL" id="JAGGKG010000016">
    <property type="protein sequence ID" value="MBP1906486.1"/>
    <property type="molecule type" value="Genomic_DNA"/>
</dbReference>
<sequence length="240" mass="27754">MSNTLSQFYYDISKKDLNMMGPNTLMLLEELLTNLDMGKKGLRILDLGCGNGLNSLYFAKEQEATVFATDLWISASDNYNRFKSWGVEELIIPIHANANDLPFSNEYFDLLVCIDAYHYFGTGERFFEQKILSLIKPGGYVLIAIPGMKQQFEGQEPDLVKEWCGEEISNFLTVNQWAQLIGHSDSMESVQIEEMHTFEEAWQDWFDTQHEYAMRDQQFFNKGLNQYINFISIIVKKSEA</sequence>
<dbReference type="InterPro" id="IPR013216">
    <property type="entry name" value="Methyltransf_11"/>
</dbReference>
<name>A0ABS4FV77_9BACL</name>
<proteinExistence type="predicted"/>
<keyword evidence="2" id="KW-0808">Transferase</keyword>